<protein>
    <submittedName>
        <fullName evidence="2">Uncharacterized protein</fullName>
    </submittedName>
</protein>
<name>A0A8C8Z027_PROSS</name>
<proteinExistence type="predicted"/>
<evidence type="ECO:0000313" key="3">
    <source>
        <dbReference type="Proteomes" id="UP000694414"/>
    </source>
</evidence>
<evidence type="ECO:0000313" key="2">
    <source>
        <dbReference type="Ensembl" id="ENSPSMP00000008016.1"/>
    </source>
</evidence>
<dbReference type="AlphaFoldDB" id="A0A8C8Z027"/>
<feature type="region of interest" description="Disordered" evidence="1">
    <location>
        <begin position="44"/>
        <end position="72"/>
    </location>
</feature>
<feature type="compositionally biased region" description="Polar residues" evidence="1">
    <location>
        <begin position="45"/>
        <end position="72"/>
    </location>
</feature>
<keyword evidence="3" id="KW-1185">Reference proteome</keyword>
<reference evidence="2" key="2">
    <citation type="submission" date="2025-09" db="UniProtKB">
        <authorList>
            <consortium name="Ensembl"/>
        </authorList>
    </citation>
    <scope>IDENTIFICATION</scope>
</reference>
<dbReference type="Proteomes" id="UP000694414">
    <property type="component" value="Unplaced"/>
</dbReference>
<sequence length="72" mass="7809">MTTSIAGQCGNQIRTKHWKVIRPPWWTWSQAPWTVCSPGLMGDSSGLTISSPARRAQGTTGRSMTTTSARSS</sequence>
<evidence type="ECO:0000256" key="1">
    <source>
        <dbReference type="SAM" id="MobiDB-lite"/>
    </source>
</evidence>
<organism evidence="2 3">
    <name type="scientific">Prolemur simus</name>
    <name type="common">Greater bamboo lemur</name>
    <name type="synonym">Hapalemur simus</name>
    <dbReference type="NCBI Taxonomy" id="1328070"/>
    <lineage>
        <taxon>Eukaryota</taxon>
        <taxon>Metazoa</taxon>
        <taxon>Chordata</taxon>
        <taxon>Craniata</taxon>
        <taxon>Vertebrata</taxon>
        <taxon>Euteleostomi</taxon>
        <taxon>Mammalia</taxon>
        <taxon>Eutheria</taxon>
        <taxon>Euarchontoglires</taxon>
        <taxon>Primates</taxon>
        <taxon>Strepsirrhini</taxon>
        <taxon>Lemuriformes</taxon>
        <taxon>Lemuridae</taxon>
        <taxon>Prolemur</taxon>
    </lineage>
</organism>
<accession>A0A8C8Z027</accession>
<reference evidence="2" key="1">
    <citation type="submission" date="2025-08" db="UniProtKB">
        <authorList>
            <consortium name="Ensembl"/>
        </authorList>
    </citation>
    <scope>IDENTIFICATION</scope>
</reference>
<dbReference type="GeneTree" id="ENSGT00940000159977"/>
<dbReference type="Ensembl" id="ENSPSMT00000009447.1">
    <property type="protein sequence ID" value="ENSPSMP00000008016.1"/>
    <property type="gene ID" value="ENSPSMG00000005930.1"/>
</dbReference>